<comment type="caution">
    <text evidence="2">The sequence shown here is derived from an EMBL/GenBank/DDBJ whole genome shotgun (WGS) entry which is preliminary data.</text>
</comment>
<gene>
    <name evidence="2" type="ORF">E8K88_12025</name>
</gene>
<sequence>MGGKSSGTPPPDPKLIEAQIQSLGIQNDAIQRMMSMSEEMAPLQREQLQQSIEQSRQLWNWNQDDREFAIGKRDQLSGIQDTIVKDAASFSETDRRDQLSAQSDSDIAQAFDQQKNIIARDLTRSGVNPNDGRNSATKGAMAVSEALARVQGRKSASDSARLEGLQLTDRANNALAGYPSMSMGAQGQGVGTMGAGIAAFNSGMNGMMQSNAMISSAAGQMGSNATNMYGQQANAYQQSQASNSGLMGSLGTALGIAGGAWLGK</sequence>
<organism evidence="2 3">
    <name type="scientific">Lampropedia aestuarii</name>
    <dbReference type="NCBI Taxonomy" id="2562762"/>
    <lineage>
        <taxon>Bacteria</taxon>
        <taxon>Pseudomonadati</taxon>
        <taxon>Pseudomonadota</taxon>
        <taxon>Betaproteobacteria</taxon>
        <taxon>Burkholderiales</taxon>
        <taxon>Comamonadaceae</taxon>
        <taxon>Lampropedia</taxon>
    </lineage>
</organism>
<evidence type="ECO:0000313" key="3">
    <source>
        <dbReference type="Proteomes" id="UP000306236"/>
    </source>
</evidence>
<feature type="compositionally biased region" description="Polar residues" evidence="1">
    <location>
        <begin position="125"/>
        <end position="137"/>
    </location>
</feature>
<name>A0A4S5BJA9_9BURK</name>
<protein>
    <submittedName>
        <fullName evidence="2">Uncharacterized protein</fullName>
    </submittedName>
</protein>
<feature type="region of interest" description="Disordered" evidence="1">
    <location>
        <begin position="120"/>
        <end position="139"/>
    </location>
</feature>
<keyword evidence="3" id="KW-1185">Reference proteome</keyword>
<accession>A0A4S5BJA9</accession>
<dbReference type="RefSeq" id="WP_136406917.1">
    <property type="nucleotide sequence ID" value="NZ_SSWX01000015.1"/>
</dbReference>
<dbReference type="OrthoDB" id="8908486at2"/>
<dbReference type="EMBL" id="SSWX01000015">
    <property type="protein sequence ID" value="THJ32420.1"/>
    <property type="molecule type" value="Genomic_DNA"/>
</dbReference>
<dbReference type="AlphaFoldDB" id="A0A4S5BJA9"/>
<evidence type="ECO:0000313" key="2">
    <source>
        <dbReference type="EMBL" id="THJ32420.1"/>
    </source>
</evidence>
<dbReference type="Proteomes" id="UP000306236">
    <property type="component" value="Unassembled WGS sequence"/>
</dbReference>
<proteinExistence type="predicted"/>
<reference evidence="2 3" key="1">
    <citation type="submission" date="2019-04" db="EMBL/GenBank/DDBJ databases">
        <title>Lampropedia sp YIM MLB12 draf genome.</title>
        <authorList>
            <person name="Wang Y.-X."/>
        </authorList>
    </citation>
    <scope>NUCLEOTIDE SEQUENCE [LARGE SCALE GENOMIC DNA]</scope>
    <source>
        <strain evidence="2 3">YIM MLB12</strain>
    </source>
</reference>
<evidence type="ECO:0000256" key="1">
    <source>
        <dbReference type="SAM" id="MobiDB-lite"/>
    </source>
</evidence>